<feature type="region of interest" description="Disordered" evidence="1">
    <location>
        <begin position="125"/>
        <end position="153"/>
    </location>
</feature>
<evidence type="ECO:0000313" key="2">
    <source>
        <dbReference type="EMBL" id="KAJ8754522.1"/>
    </source>
</evidence>
<gene>
    <name evidence="2" type="ORF">K2173_005683</name>
</gene>
<sequence length="301" mass="32139">MTSGVGGVSSMVVSGFACEAGLVVGEGPGSSGWRGARGRVEVSPAGSGEGWWSSYIAPESEMFGVGKWRDGSEIIISKWEGIDRAIWFEVGLGWTKKLGWGGGWAGRFWAGLGGFEGVGKGLSVGPEVERKGQEEVAPQVTEEEPPRTPAEGFQLGPRIASHLSLRGKVGCGCLSVSSRRRAVACGDAASLASIRQTARMGAMSRKMAQRRQRRGPSFVLRRVELRMATEPVCRGKLEWHARPVRKSSRSGGDLRRPPEYIPRRVPRLNEGGRLSSHPPPPGHSSTLSSLVPSGGLEIATL</sequence>
<organism evidence="2 3">
    <name type="scientific">Erythroxylum novogranatense</name>
    <dbReference type="NCBI Taxonomy" id="1862640"/>
    <lineage>
        <taxon>Eukaryota</taxon>
        <taxon>Viridiplantae</taxon>
        <taxon>Streptophyta</taxon>
        <taxon>Embryophyta</taxon>
        <taxon>Tracheophyta</taxon>
        <taxon>Spermatophyta</taxon>
        <taxon>Magnoliopsida</taxon>
        <taxon>eudicotyledons</taxon>
        <taxon>Gunneridae</taxon>
        <taxon>Pentapetalae</taxon>
        <taxon>rosids</taxon>
        <taxon>fabids</taxon>
        <taxon>Malpighiales</taxon>
        <taxon>Erythroxylaceae</taxon>
        <taxon>Erythroxylum</taxon>
    </lineage>
</organism>
<feature type="compositionally biased region" description="Basic and acidic residues" evidence="1">
    <location>
        <begin position="252"/>
        <end position="262"/>
    </location>
</feature>
<proteinExistence type="predicted"/>
<comment type="caution">
    <text evidence="2">The sequence shown here is derived from an EMBL/GenBank/DDBJ whole genome shotgun (WGS) entry which is preliminary data.</text>
</comment>
<accession>A0AAV8SQE6</accession>
<keyword evidence="3" id="KW-1185">Reference proteome</keyword>
<dbReference type="Proteomes" id="UP001159364">
    <property type="component" value="Linkage Group LG09"/>
</dbReference>
<evidence type="ECO:0000256" key="1">
    <source>
        <dbReference type="SAM" id="MobiDB-lite"/>
    </source>
</evidence>
<name>A0AAV8SQE6_9ROSI</name>
<dbReference type="EMBL" id="JAIWQS010000009">
    <property type="protein sequence ID" value="KAJ8754522.1"/>
    <property type="molecule type" value="Genomic_DNA"/>
</dbReference>
<feature type="region of interest" description="Disordered" evidence="1">
    <location>
        <begin position="242"/>
        <end position="301"/>
    </location>
</feature>
<protein>
    <submittedName>
        <fullName evidence="2">Uncharacterized protein</fullName>
    </submittedName>
</protein>
<reference evidence="2 3" key="1">
    <citation type="submission" date="2021-09" db="EMBL/GenBank/DDBJ databases">
        <title>Genomic insights and catalytic innovation underlie evolution of tropane alkaloids biosynthesis.</title>
        <authorList>
            <person name="Wang Y.-J."/>
            <person name="Tian T."/>
            <person name="Huang J.-P."/>
            <person name="Huang S.-X."/>
        </authorList>
    </citation>
    <scope>NUCLEOTIDE SEQUENCE [LARGE SCALE GENOMIC DNA]</scope>
    <source>
        <strain evidence="2">KIB-2018</strain>
        <tissue evidence="2">Leaf</tissue>
    </source>
</reference>
<dbReference type="AlphaFoldDB" id="A0AAV8SQE6"/>
<evidence type="ECO:0000313" key="3">
    <source>
        <dbReference type="Proteomes" id="UP001159364"/>
    </source>
</evidence>